<protein>
    <submittedName>
        <fullName evidence="1">Uncharacterized protein</fullName>
    </submittedName>
</protein>
<gene>
    <name evidence="1" type="ORF">PoB_003168100</name>
</gene>
<evidence type="ECO:0000313" key="1">
    <source>
        <dbReference type="EMBL" id="GFO05176.1"/>
    </source>
</evidence>
<reference evidence="1 2" key="1">
    <citation type="journal article" date="2021" name="Elife">
        <title>Chloroplast acquisition without the gene transfer in kleptoplastic sea slugs, Plakobranchus ocellatus.</title>
        <authorList>
            <person name="Maeda T."/>
            <person name="Takahashi S."/>
            <person name="Yoshida T."/>
            <person name="Shimamura S."/>
            <person name="Takaki Y."/>
            <person name="Nagai Y."/>
            <person name="Toyoda A."/>
            <person name="Suzuki Y."/>
            <person name="Arimoto A."/>
            <person name="Ishii H."/>
            <person name="Satoh N."/>
            <person name="Nishiyama T."/>
            <person name="Hasebe M."/>
            <person name="Maruyama T."/>
            <person name="Minagawa J."/>
            <person name="Obokata J."/>
            <person name="Shigenobu S."/>
        </authorList>
    </citation>
    <scope>NUCLEOTIDE SEQUENCE [LARGE SCALE GENOMIC DNA]</scope>
</reference>
<sequence length="131" mass="14927">MLCQFQSLPGLEKEKFLEDSVGPEPYLISLNPYPSSLNPYHDSLKPYPSTLNRVRFLKSSNSKRSNLPDKDFCFKAHKMVKDMIKLYGSETVTFLSVDDKCRVPIGLTAATKQAPLMMRVECKVNYLTMTL</sequence>
<name>A0AAV4AEV0_9GAST</name>
<dbReference type="Proteomes" id="UP000735302">
    <property type="component" value="Unassembled WGS sequence"/>
</dbReference>
<dbReference type="AlphaFoldDB" id="A0AAV4AEV0"/>
<comment type="caution">
    <text evidence="1">The sequence shown here is derived from an EMBL/GenBank/DDBJ whole genome shotgun (WGS) entry which is preliminary data.</text>
</comment>
<organism evidence="1 2">
    <name type="scientific">Plakobranchus ocellatus</name>
    <dbReference type="NCBI Taxonomy" id="259542"/>
    <lineage>
        <taxon>Eukaryota</taxon>
        <taxon>Metazoa</taxon>
        <taxon>Spiralia</taxon>
        <taxon>Lophotrochozoa</taxon>
        <taxon>Mollusca</taxon>
        <taxon>Gastropoda</taxon>
        <taxon>Heterobranchia</taxon>
        <taxon>Euthyneura</taxon>
        <taxon>Panpulmonata</taxon>
        <taxon>Sacoglossa</taxon>
        <taxon>Placobranchoidea</taxon>
        <taxon>Plakobranchidae</taxon>
        <taxon>Plakobranchus</taxon>
    </lineage>
</organism>
<keyword evidence="2" id="KW-1185">Reference proteome</keyword>
<proteinExistence type="predicted"/>
<evidence type="ECO:0000313" key="2">
    <source>
        <dbReference type="Proteomes" id="UP000735302"/>
    </source>
</evidence>
<dbReference type="EMBL" id="BLXT01003746">
    <property type="protein sequence ID" value="GFO05176.1"/>
    <property type="molecule type" value="Genomic_DNA"/>
</dbReference>
<accession>A0AAV4AEV0</accession>